<dbReference type="GO" id="GO:0005975">
    <property type="term" value="P:carbohydrate metabolic process"/>
    <property type="evidence" value="ECO:0007669"/>
    <property type="project" value="UniProtKB-UniRule"/>
</dbReference>
<comment type="similarity">
    <text evidence="4 7">Belongs to the glucosamine/galactosamine-6-phosphate isomerase family. 6-phosphogluconolactonase subfamily.</text>
</comment>
<dbReference type="EC" id="3.1.1.31" evidence="5 7"/>
<dbReference type="PANTHER" id="PTHR11054:SF0">
    <property type="entry name" value="6-PHOSPHOGLUCONOLACTONASE"/>
    <property type="match status" value="1"/>
</dbReference>
<dbReference type="EMBL" id="CYSC01000007">
    <property type="protein sequence ID" value="CUH70632.1"/>
    <property type="molecule type" value="Genomic_DNA"/>
</dbReference>
<proteinExistence type="inferred from homology"/>
<keyword evidence="11" id="KW-1185">Reference proteome</keyword>
<protein>
    <recommendedName>
        <fullName evidence="6 7">6-phosphogluconolactonase</fullName>
        <shortName evidence="7">6PGL</shortName>
        <ecNumber evidence="5 7">3.1.1.31</ecNumber>
    </recommendedName>
</protein>
<dbReference type="NCBIfam" id="TIGR01198">
    <property type="entry name" value="pgl"/>
    <property type="match status" value="1"/>
</dbReference>
<reference evidence="10 12" key="2">
    <citation type="submission" date="2015-09" db="EMBL/GenBank/DDBJ databases">
        <authorList>
            <consortium name="Swine Surveillance"/>
        </authorList>
    </citation>
    <scope>NUCLEOTIDE SEQUENCE [LARGE SCALE GENOMIC DNA]</scope>
    <source>
        <strain evidence="10 12">5120</strain>
    </source>
</reference>
<dbReference type="CDD" id="cd01400">
    <property type="entry name" value="6PGL"/>
    <property type="match status" value="1"/>
</dbReference>
<dbReference type="InterPro" id="IPR006148">
    <property type="entry name" value="Glc/Gal-6P_isomerase"/>
</dbReference>
<dbReference type="GO" id="GO:0017057">
    <property type="term" value="F:6-phosphogluconolactonase activity"/>
    <property type="evidence" value="ECO:0007669"/>
    <property type="project" value="UniProtKB-UniRule"/>
</dbReference>
<gene>
    <name evidence="7 10" type="primary">pgl</name>
    <name evidence="9" type="ORF">TL5118_01429</name>
    <name evidence="10" type="ORF">TL5120_00411</name>
</gene>
<dbReference type="AlphaFoldDB" id="A0A0P1G1S0"/>
<dbReference type="EMBL" id="CYSB01000025">
    <property type="protein sequence ID" value="CUH65703.1"/>
    <property type="molecule type" value="Genomic_DNA"/>
</dbReference>
<dbReference type="UniPathway" id="UPA00115">
    <property type="reaction ID" value="UER00409"/>
</dbReference>
<keyword evidence="7 10" id="KW-0378">Hydrolase</keyword>
<evidence type="ECO:0000256" key="4">
    <source>
        <dbReference type="ARBA" id="ARBA00010662"/>
    </source>
</evidence>
<dbReference type="RefSeq" id="WP_058241956.1">
    <property type="nucleotide sequence ID" value="NZ_CYSB01000025.1"/>
</dbReference>
<dbReference type="Proteomes" id="UP000051887">
    <property type="component" value="Unassembled WGS sequence"/>
</dbReference>
<evidence type="ECO:0000256" key="2">
    <source>
        <dbReference type="ARBA" id="ARBA00002681"/>
    </source>
</evidence>
<reference evidence="9 11" key="1">
    <citation type="submission" date="2015-09" db="EMBL/GenBank/DDBJ databases">
        <authorList>
            <person name="Rodrigo-Torres L."/>
            <person name="Arahal D.R."/>
        </authorList>
    </citation>
    <scope>NUCLEOTIDE SEQUENCE [LARGE SCALE GENOMIC DNA]</scope>
    <source>
        <strain evidence="9 11">CECT 5118</strain>
    </source>
</reference>
<dbReference type="SUPFAM" id="SSF100950">
    <property type="entry name" value="NagB/RpiA/CoA transferase-like"/>
    <property type="match status" value="1"/>
</dbReference>
<name>A0A0P1G1S0_9RHOB</name>
<evidence type="ECO:0000256" key="7">
    <source>
        <dbReference type="RuleBase" id="RU365095"/>
    </source>
</evidence>
<comment type="function">
    <text evidence="2 7">Hydrolysis of 6-phosphogluconolactone to 6-phosphogluconate.</text>
</comment>
<evidence type="ECO:0000256" key="3">
    <source>
        <dbReference type="ARBA" id="ARBA00004961"/>
    </source>
</evidence>
<dbReference type="Gene3D" id="3.40.50.1360">
    <property type="match status" value="1"/>
</dbReference>
<comment type="pathway">
    <text evidence="3 7">Carbohydrate degradation; pentose phosphate pathway; D-ribulose 5-phosphate from D-glucose 6-phosphate (oxidative stage): step 2/3.</text>
</comment>
<feature type="domain" description="Glucosamine/galactosamine-6-phosphate isomerase" evidence="8">
    <location>
        <begin position="7"/>
        <end position="221"/>
    </location>
</feature>
<sequence>MNFVEYPDRDMLAIDLANKLAGELASILHHEDRVTLVVPGGTTPGPIFDDLCAADLDWGRVDVMLSDERWVPEDHPRSNTKLVRERLLTDHASAASMVPLYADADAPEDMVAKLAPAIEPKLPISVALLGMGADMHTASLFPRGDNLRLALDAHAPVLVPMRAEGLEEQRISLSAHVLRDAINLHIVIMGEDKKEALERARHLTAEEAPVRAILDNATVHWAP</sequence>
<dbReference type="InterPro" id="IPR005900">
    <property type="entry name" value="6-phosphogluconolactonase_DevB"/>
</dbReference>
<accession>A0A0P1G1S0</accession>
<dbReference type="Proteomes" id="UP000051086">
    <property type="component" value="Unassembled WGS sequence"/>
</dbReference>
<evidence type="ECO:0000313" key="11">
    <source>
        <dbReference type="Proteomes" id="UP000051086"/>
    </source>
</evidence>
<dbReference type="GO" id="GO:0006098">
    <property type="term" value="P:pentose-phosphate shunt"/>
    <property type="evidence" value="ECO:0007669"/>
    <property type="project" value="UniProtKB-UniPathway"/>
</dbReference>
<evidence type="ECO:0000313" key="9">
    <source>
        <dbReference type="EMBL" id="CUH65703.1"/>
    </source>
</evidence>
<dbReference type="OrthoDB" id="9810967at2"/>
<evidence type="ECO:0000313" key="12">
    <source>
        <dbReference type="Proteomes" id="UP000051887"/>
    </source>
</evidence>
<evidence type="ECO:0000259" key="8">
    <source>
        <dbReference type="Pfam" id="PF01182"/>
    </source>
</evidence>
<organism evidence="10 12">
    <name type="scientific">Thalassovita autumnalis</name>
    <dbReference type="NCBI Taxonomy" id="2072972"/>
    <lineage>
        <taxon>Bacteria</taxon>
        <taxon>Pseudomonadati</taxon>
        <taxon>Pseudomonadota</taxon>
        <taxon>Alphaproteobacteria</taxon>
        <taxon>Rhodobacterales</taxon>
        <taxon>Roseobacteraceae</taxon>
        <taxon>Thalassovita</taxon>
    </lineage>
</organism>
<dbReference type="PANTHER" id="PTHR11054">
    <property type="entry name" value="6-PHOSPHOGLUCONOLACTONASE"/>
    <property type="match status" value="1"/>
</dbReference>
<evidence type="ECO:0000256" key="6">
    <source>
        <dbReference type="ARBA" id="ARBA00020337"/>
    </source>
</evidence>
<comment type="catalytic activity">
    <reaction evidence="1 7">
        <text>6-phospho-D-glucono-1,5-lactone + H2O = 6-phospho-D-gluconate + H(+)</text>
        <dbReference type="Rhea" id="RHEA:12556"/>
        <dbReference type="ChEBI" id="CHEBI:15377"/>
        <dbReference type="ChEBI" id="CHEBI:15378"/>
        <dbReference type="ChEBI" id="CHEBI:57955"/>
        <dbReference type="ChEBI" id="CHEBI:58759"/>
        <dbReference type="EC" id="3.1.1.31"/>
    </reaction>
</comment>
<evidence type="ECO:0000256" key="5">
    <source>
        <dbReference type="ARBA" id="ARBA00013198"/>
    </source>
</evidence>
<dbReference type="InterPro" id="IPR039104">
    <property type="entry name" value="6PGL"/>
</dbReference>
<evidence type="ECO:0000313" key="10">
    <source>
        <dbReference type="EMBL" id="CUH70632.1"/>
    </source>
</evidence>
<dbReference type="Pfam" id="PF01182">
    <property type="entry name" value="Glucosamine_iso"/>
    <property type="match status" value="1"/>
</dbReference>
<dbReference type="InterPro" id="IPR037171">
    <property type="entry name" value="NagB/RpiA_transferase-like"/>
</dbReference>
<evidence type="ECO:0000256" key="1">
    <source>
        <dbReference type="ARBA" id="ARBA00000832"/>
    </source>
</evidence>